<keyword evidence="3" id="KW-1185">Reference proteome</keyword>
<reference evidence="2 3" key="1">
    <citation type="submission" date="2020-01" db="EMBL/GenBank/DDBJ databases">
        <authorList>
            <person name="Chen J."/>
            <person name="Zhu S."/>
            <person name="Yang J."/>
        </authorList>
    </citation>
    <scope>NUCLEOTIDE SEQUENCE [LARGE SCALE GENOMIC DNA]</scope>
    <source>
        <strain evidence="2 3">345S023</strain>
    </source>
</reference>
<accession>A0A7X5RLU2</accession>
<dbReference type="Proteomes" id="UP000470213">
    <property type="component" value="Unassembled WGS sequence"/>
</dbReference>
<dbReference type="InterPro" id="IPR019629">
    <property type="entry name" value="Uncharacterised_HI1736/YgjV"/>
</dbReference>
<feature type="transmembrane region" description="Helical" evidence="1">
    <location>
        <begin position="30"/>
        <end position="57"/>
    </location>
</feature>
<protein>
    <submittedName>
        <fullName evidence="2">Formyltetrahydrofolate deformylase</fullName>
    </submittedName>
</protein>
<evidence type="ECO:0000256" key="1">
    <source>
        <dbReference type="SAM" id="Phobius"/>
    </source>
</evidence>
<dbReference type="AlphaFoldDB" id="A0A7X5RLU2"/>
<dbReference type="Pfam" id="PF10688">
    <property type="entry name" value="Imp-YgjV"/>
    <property type="match status" value="1"/>
</dbReference>
<keyword evidence="1" id="KW-0472">Membrane</keyword>
<evidence type="ECO:0000313" key="2">
    <source>
        <dbReference type="EMBL" id="NDV92071.1"/>
    </source>
</evidence>
<dbReference type="EMBL" id="JAAAWN010000017">
    <property type="protein sequence ID" value="NDV92071.1"/>
    <property type="molecule type" value="Genomic_DNA"/>
</dbReference>
<comment type="caution">
    <text evidence="2">The sequence shown here is derived from an EMBL/GenBank/DDBJ whole genome shotgun (WGS) entry which is preliminary data.</text>
</comment>
<keyword evidence="1" id="KW-0812">Transmembrane</keyword>
<feature type="transmembrane region" description="Helical" evidence="1">
    <location>
        <begin position="145"/>
        <end position="161"/>
    </location>
</feature>
<dbReference type="RefSeq" id="WP_163086275.1">
    <property type="nucleotide sequence ID" value="NZ_JAAAWN010000017.1"/>
</dbReference>
<sequence length="172" mass="19111">MFEFLLHGFPVAFALASFWSNTERKLLYLNLGLCVAIGSLLAFEQAWGGAIVIAVAGMSTSYRLIKQKLLSPIATYITLITMMCLVLTVNNLTGKTSLIETMPAFTFMAYRFGELHCKEAGLRVCMIVGSLNFTVYGVITQTWGLAITEALFALSNLWYYVKLRRAMQVSPV</sequence>
<gene>
    <name evidence="2" type="ORF">GTH32_12900</name>
</gene>
<evidence type="ECO:0000313" key="3">
    <source>
        <dbReference type="Proteomes" id="UP000470213"/>
    </source>
</evidence>
<organism evidence="2 3">
    <name type="scientific">Alteromonas profundi</name>
    <dbReference type="NCBI Taxonomy" id="2696062"/>
    <lineage>
        <taxon>Bacteria</taxon>
        <taxon>Pseudomonadati</taxon>
        <taxon>Pseudomonadota</taxon>
        <taxon>Gammaproteobacteria</taxon>
        <taxon>Alteromonadales</taxon>
        <taxon>Alteromonadaceae</taxon>
        <taxon>Alteromonas/Salinimonas group</taxon>
        <taxon>Alteromonas</taxon>
    </lineage>
</organism>
<proteinExistence type="predicted"/>
<feature type="transmembrane region" description="Helical" evidence="1">
    <location>
        <begin position="69"/>
        <end position="90"/>
    </location>
</feature>
<keyword evidence="1" id="KW-1133">Transmembrane helix</keyword>
<name>A0A7X5RLU2_9ALTE</name>